<dbReference type="OrthoDB" id="185373at2759"/>
<accession>A0A9Q0QL15</accession>
<reference evidence="1" key="2">
    <citation type="journal article" date="2023" name="Int. J. Mol. Sci.">
        <title>De Novo Assembly and Annotation of 11 Diverse Shrub Willow (Salix) Genomes Reveals Novel Gene Organization in Sex-Linked Regions.</title>
        <authorList>
            <person name="Hyden B."/>
            <person name="Feng K."/>
            <person name="Yates T.B."/>
            <person name="Jawdy S."/>
            <person name="Cereghino C."/>
            <person name="Smart L.B."/>
            <person name="Muchero W."/>
        </authorList>
    </citation>
    <scope>NUCLEOTIDE SEQUENCE [LARGE SCALE GENOMIC DNA]</scope>
    <source>
        <tissue evidence="1">Shoot tip</tissue>
    </source>
</reference>
<dbReference type="InterPro" id="IPR011990">
    <property type="entry name" value="TPR-like_helical_dom_sf"/>
</dbReference>
<protein>
    <submittedName>
        <fullName evidence="1">TETRATRICOPEPTIDE REPEAT (TPR)-LIKE SUPERFAMILY PROTEIN-RELATED</fullName>
    </submittedName>
</protein>
<dbReference type="AlphaFoldDB" id="A0A9Q0QL15"/>
<name>A0A9Q0QL15_SALVM</name>
<evidence type="ECO:0000313" key="1">
    <source>
        <dbReference type="EMBL" id="KAJ6708451.1"/>
    </source>
</evidence>
<comment type="caution">
    <text evidence="1">The sequence shown here is derived from an EMBL/GenBank/DDBJ whole genome shotgun (WGS) entry which is preliminary data.</text>
</comment>
<dbReference type="Gene3D" id="1.25.40.10">
    <property type="entry name" value="Tetratricopeptide repeat domain"/>
    <property type="match status" value="1"/>
</dbReference>
<gene>
    <name evidence="1" type="ORF">OIU85_028691</name>
</gene>
<dbReference type="EMBL" id="JAPFFL010000008">
    <property type="protein sequence ID" value="KAJ6708451.1"/>
    <property type="molecule type" value="Genomic_DNA"/>
</dbReference>
<reference evidence="1" key="1">
    <citation type="submission" date="2022-11" db="EMBL/GenBank/DDBJ databases">
        <authorList>
            <person name="Hyden B.L."/>
            <person name="Feng K."/>
            <person name="Yates T."/>
            <person name="Jawdy S."/>
            <person name="Smart L.B."/>
            <person name="Muchero W."/>
        </authorList>
    </citation>
    <scope>NUCLEOTIDE SEQUENCE</scope>
    <source>
        <tissue evidence="1">Shoot tip</tissue>
    </source>
</reference>
<sequence>MPMSLPSPCSPLSEFLPSPSLSNHAVFLNNTRKLSCHKFSGLKLVFIPAASLPTTKSYPPETTVLQSPILGNKEKRLYPKEGEELKGLPMKEEEQESLDFDEKDSKFQVLDLLNAVKALPFKESVDHIVRVLDKEIGVLSISDFNDVLMALVTANESDLVLKLYSGLTCYSLEPNSWTFTIMVRCHCKKKDPGEAKKSFRPDDAKRV</sequence>
<dbReference type="Proteomes" id="UP001151529">
    <property type="component" value="Chromosome 4"/>
</dbReference>
<organism evidence="1 2">
    <name type="scientific">Salix viminalis</name>
    <name type="common">Common osier</name>
    <name type="synonym">Basket willow</name>
    <dbReference type="NCBI Taxonomy" id="40686"/>
    <lineage>
        <taxon>Eukaryota</taxon>
        <taxon>Viridiplantae</taxon>
        <taxon>Streptophyta</taxon>
        <taxon>Embryophyta</taxon>
        <taxon>Tracheophyta</taxon>
        <taxon>Spermatophyta</taxon>
        <taxon>Magnoliopsida</taxon>
        <taxon>eudicotyledons</taxon>
        <taxon>Gunneridae</taxon>
        <taxon>Pentapetalae</taxon>
        <taxon>rosids</taxon>
        <taxon>fabids</taxon>
        <taxon>Malpighiales</taxon>
        <taxon>Salicaceae</taxon>
        <taxon>Saliceae</taxon>
        <taxon>Salix</taxon>
    </lineage>
</organism>
<proteinExistence type="predicted"/>
<evidence type="ECO:0000313" key="2">
    <source>
        <dbReference type="Proteomes" id="UP001151529"/>
    </source>
</evidence>
<keyword evidence="2" id="KW-1185">Reference proteome</keyword>